<evidence type="ECO:0000256" key="1">
    <source>
        <dbReference type="ARBA" id="ARBA00022729"/>
    </source>
</evidence>
<dbReference type="PROSITE" id="PS51257">
    <property type="entry name" value="PROKAR_LIPOPROTEIN"/>
    <property type="match status" value="1"/>
</dbReference>
<proteinExistence type="predicted"/>
<protein>
    <submittedName>
        <fullName evidence="4">ABC transporter substrate-binding protein</fullName>
    </submittedName>
</protein>
<evidence type="ECO:0000313" key="5">
    <source>
        <dbReference type="Proteomes" id="UP001319870"/>
    </source>
</evidence>
<dbReference type="Gene3D" id="3.40.190.10">
    <property type="entry name" value="Periplasmic binding protein-like II"/>
    <property type="match status" value="2"/>
</dbReference>
<gene>
    <name evidence="4" type="ORF">LEP48_00250</name>
</gene>
<dbReference type="SUPFAM" id="SSF53850">
    <property type="entry name" value="Periplasmic binding protein-like II"/>
    <property type="match status" value="1"/>
</dbReference>
<feature type="chain" id="PRO_5047488613" evidence="2">
    <location>
        <begin position="24"/>
        <end position="309"/>
    </location>
</feature>
<dbReference type="Proteomes" id="UP001319870">
    <property type="component" value="Unassembled WGS sequence"/>
</dbReference>
<dbReference type="EMBL" id="JAIXCQ010000001">
    <property type="protein sequence ID" value="MCA5891781.1"/>
    <property type="molecule type" value="Genomic_DNA"/>
</dbReference>
<accession>A0ABS7Z9Q4</accession>
<keyword evidence="1 2" id="KW-0732">Signal</keyword>
<sequence length="309" mass="31271">MRTLLSVAASAAALVLLAGCTTASQDGGTTPDAAAASPSPTASGFDMSTVQVDDKLAAAVPAEVSEDGMLTIGSELTYAPVEFVAVDGKTPVGIDIDIAGAVAAKLGLAPDVQSSTFDAIIPAVGTRYEVGFSAFTVTPERLDTVNMVSYFSAGSQFAVAAGNPNDVDPSNLCGLTVGVQTGTVQHDEVEAASATCEDEGQDAVEVLPYDSQADVATNLVGGKVQAMYADSPVTSYAVQQSGGAIEPIGDVTDAAPYGVVVAKEDAEFAAVIRSALQRLIDDGTLDRIAETWGSEGSVLTTAEVNPAAR</sequence>
<feature type="domain" description="Solute-binding protein family 3/N-terminal" evidence="3">
    <location>
        <begin position="69"/>
        <end position="296"/>
    </location>
</feature>
<organism evidence="4 5">
    <name type="scientific">Isoptericola luteus</name>
    <dbReference type="NCBI Taxonomy" id="2879484"/>
    <lineage>
        <taxon>Bacteria</taxon>
        <taxon>Bacillati</taxon>
        <taxon>Actinomycetota</taxon>
        <taxon>Actinomycetes</taxon>
        <taxon>Micrococcales</taxon>
        <taxon>Promicromonosporaceae</taxon>
        <taxon>Isoptericola</taxon>
    </lineage>
</organism>
<dbReference type="PANTHER" id="PTHR35936">
    <property type="entry name" value="MEMBRANE-BOUND LYTIC MUREIN TRANSGLYCOSYLASE F"/>
    <property type="match status" value="1"/>
</dbReference>
<reference evidence="4 5" key="1">
    <citation type="submission" date="2021-09" db="EMBL/GenBank/DDBJ databases">
        <title>Isoptericola luteus sp. nov., a novel bacterium isolated from Harbin, the capital city of Heilongjiang province.</title>
        <authorList>
            <person name="Li J."/>
        </authorList>
    </citation>
    <scope>NUCLEOTIDE SEQUENCE [LARGE SCALE GENOMIC DNA]</scope>
    <source>
        <strain evidence="4 5">NEAU-Y5</strain>
    </source>
</reference>
<dbReference type="Pfam" id="PF00497">
    <property type="entry name" value="SBP_bac_3"/>
    <property type="match status" value="1"/>
</dbReference>
<feature type="signal peptide" evidence="2">
    <location>
        <begin position="1"/>
        <end position="23"/>
    </location>
</feature>
<dbReference type="InterPro" id="IPR001638">
    <property type="entry name" value="Solute-binding_3/MltF_N"/>
</dbReference>
<keyword evidence="5" id="KW-1185">Reference proteome</keyword>
<dbReference type="PANTHER" id="PTHR35936:SF17">
    <property type="entry name" value="ARGININE-BINDING EXTRACELLULAR PROTEIN ARTP"/>
    <property type="match status" value="1"/>
</dbReference>
<dbReference type="RefSeq" id="WP_225563510.1">
    <property type="nucleotide sequence ID" value="NZ_JAIXCQ010000001.1"/>
</dbReference>
<dbReference type="SMART" id="SM00062">
    <property type="entry name" value="PBPb"/>
    <property type="match status" value="1"/>
</dbReference>
<name>A0ABS7Z9Q4_9MICO</name>
<evidence type="ECO:0000256" key="2">
    <source>
        <dbReference type="SAM" id="SignalP"/>
    </source>
</evidence>
<comment type="caution">
    <text evidence="4">The sequence shown here is derived from an EMBL/GenBank/DDBJ whole genome shotgun (WGS) entry which is preliminary data.</text>
</comment>
<dbReference type="CDD" id="cd01004">
    <property type="entry name" value="PBP2_MidA_like"/>
    <property type="match status" value="1"/>
</dbReference>
<evidence type="ECO:0000313" key="4">
    <source>
        <dbReference type="EMBL" id="MCA5891781.1"/>
    </source>
</evidence>
<evidence type="ECO:0000259" key="3">
    <source>
        <dbReference type="SMART" id="SM00062"/>
    </source>
</evidence>